<feature type="domain" description="ABC transporter" evidence="8">
    <location>
        <begin position="326"/>
        <end position="558"/>
    </location>
</feature>
<feature type="transmembrane region" description="Helical" evidence="7">
    <location>
        <begin position="236"/>
        <end position="260"/>
    </location>
</feature>
<comment type="caution">
    <text evidence="10">The sequence shown here is derived from an EMBL/GenBank/DDBJ whole genome shotgun (WGS) entry which is preliminary data.</text>
</comment>
<reference evidence="11" key="1">
    <citation type="journal article" date="2019" name="Int. J. Syst. Evol. Microbiol.">
        <title>The Global Catalogue of Microorganisms (GCM) 10K type strain sequencing project: providing services to taxonomists for standard genome sequencing and annotation.</title>
        <authorList>
            <consortium name="The Broad Institute Genomics Platform"/>
            <consortium name="The Broad Institute Genome Sequencing Center for Infectious Disease"/>
            <person name="Wu L."/>
            <person name="Ma J."/>
        </authorList>
    </citation>
    <scope>NUCLEOTIDE SEQUENCE [LARGE SCALE GENOMIC DNA]</scope>
    <source>
        <strain evidence="11">JCM 16902</strain>
    </source>
</reference>
<feature type="transmembrane region" description="Helical" evidence="7">
    <location>
        <begin position="120"/>
        <end position="143"/>
    </location>
</feature>
<dbReference type="InterPro" id="IPR003439">
    <property type="entry name" value="ABC_transporter-like_ATP-bd"/>
</dbReference>
<evidence type="ECO:0000259" key="8">
    <source>
        <dbReference type="PROSITE" id="PS50893"/>
    </source>
</evidence>
<dbReference type="Gene3D" id="1.20.1560.10">
    <property type="entry name" value="ABC transporter type 1, transmembrane domain"/>
    <property type="match status" value="1"/>
</dbReference>
<dbReference type="PROSITE" id="PS00211">
    <property type="entry name" value="ABC_TRANSPORTER_1"/>
    <property type="match status" value="1"/>
</dbReference>
<keyword evidence="3" id="KW-0547">Nucleotide-binding</keyword>
<dbReference type="InterPro" id="IPR017871">
    <property type="entry name" value="ABC_transporter-like_CS"/>
</dbReference>
<dbReference type="GO" id="GO:0005524">
    <property type="term" value="F:ATP binding"/>
    <property type="evidence" value="ECO:0007669"/>
    <property type="project" value="UniProtKB-KW"/>
</dbReference>
<organism evidence="10 11">
    <name type="scientific">Kineosporia mesophila</name>
    <dbReference type="NCBI Taxonomy" id="566012"/>
    <lineage>
        <taxon>Bacteria</taxon>
        <taxon>Bacillati</taxon>
        <taxon>Actinomycetota</taxon>
        <taxon>Actinomycetes</taxon>
        <taxon>Kineosporiales</taxon>
        <taxon>Kineosporiaceae</taxon>
        <taxon>Kineosporia</taxon>
    </lineage>
</organism>
<evidence type="ECO:0000259" key="9">
    <source>
        <dbReference type="PROSITE" id="PS50929"/>
    </source>
</evidence>
<dbReference type="SMART" id="SM00382">
    <property type="entry name" value="AAA"/>
    <property type="match status" value="1"/>
</dbReference>
<dbReference type="SUPFAM" id="SSF52540">
    <property type="entry name" value="P-loop containing nucleoside triphosphate hydrolases"/>
    <property type="match status" value="1"/>
</dbReference>
<evidence type="ECO:0000256" key="6">
    <source>
        <dbReference type="ARBA" id="ARBA00023136"/>
    </source>
</evidence>
<dbReference type="InterPro" id="IPR039421">
    <property type="entry name" value="Type_1_exporter"/>
</dbReference>
<dbReference type="PROSITE" id="PS50893">
    <property type="entry name" value="ABC_TRANSPORTER_2"/>
    <property type="match status" value="1"/>
</dbReference>
<evidence type="ECO:0000313" key="10">
    <source>
        <dbReference type="EMBL" id="GAA3602860.1"/>
    </source>
</evidence>
<dbReference type="Gene3D" id="3.40.50.300">
    <property type="entry name" value="P-loop containing nucleotide triphosphate hydrolases"/>
    <property type="match status" value="1"/>
</dbReference>
<dbReference type="InterPro" id="IPR011527">
    <property type="entry name" value="ABC1_TM_dom"/>
</dbReference>
<keyword evidence="4 10" id="KW-0067">ATP-binding</keyword>
<evidence type="ECO:0000256" key="1">
    <source>
        <dbReference type="ARBA" id="ARBA00004651"/>
    </source>
</evidence>
<evidence type="ECO:0000313" key="11">
    <source>
        <dbReference type="Proteomes" id="UP001501074"/>
    </source>
</evidence>
<comment type="subcellular location">
    <subcellularLocation>
        <location evidence="1">Cell membrane</location>
        <topology evidence="1">Multi-pass membrane protein</topology>
    </subcellularLocation>
</comment>
<dbReference type="InterPro" id="IPR036640">
    <property type="entry name" value="ABC1_TM_sf"/>
</dbReference>
<dbReference type="EMBL" id="BAAAZO010000002">
    <property type="protein sequence ID" value="GAA3602860.1"/>
    <property type="molecule type" value="Genomic_DNA"/>
</dbReference>
<proteinExistence type="predicted"/>
<feature type="transmembrane region" description="Helical" evidence="7">
    <location>
        <begin position="12"/>
        <end position="33"/>
    </location>
</feature>
<evidence type="ECO:0000256" key="5">
    <source>
        <dbReference type="ARBA" id="ARBA00022989"/>
    </source>
</evidence>
<dbReference type="Proteomes" id="UP001501074">
    <property type="component" value="Unassembled WGS sequence"/>
</dbReference>
<evidence type="ECO:0000256" key="4">
    <source>
        <dbReference type="ARBA" id="ARBA00022840"/>
    </source>
</evidence>
<dbReference type="InterPro" id="IPR003593">
    <property type="entry name" value="AAA+_ATPase"/>
</dbReference>
<dbReference type="PROSITE" id="PS50929">
    <property type="entry name" value="ABC_TM1F"/>
    <property type="match status" value="1"/>
</dbReference>
<dbReference type="PANTHER" id="PTHR24221">
    <property type="entry name" value="ATP-BINDING CASSETTE SUB-FAMILY B"/>
    <property type="match status" value="1"/>
</dbReference>
<keyword evidence="6 7" id="KW-0472">Membrane</keyword>
<feature type="transmembrane region" description="Helical" evidence="7">
    <location>
        <begin position="53"/>
        <end position="74"/>
    </location>
</feature>
<protein>
    <submittedName>
        <fullName evidence="10">ABC transporter ATP-binding protein</fullName>
    </submittedName>
</protein>
<evidence type="ECO:0000256" key="3">
    <source>
        <dbReference type="ARBA" id="ARBA00022741"/>
    </source>
</evidence>
<sequence>MTVPDLLRPVRTALGAALTLQALAGLLTLVPLITLIEFAGASLNEDPLPGRTVVMAAVFATIGSALSSAAATWISHRADAKLTWQLQTRLAGTVRRLPLPHVSGAGAARIKKVVQDDTEALHYLIAHTLLDITGFVVTPLAGLVALAVIQWQLALVALIPLLLGITWYLTALNASGGGFAEFGRTQQAINTSVVDYVHGLPGAKVYGGAGGAHTRYLDAVHAFHDFFRGWSKGTSVVTTASWLIVTPGLSVSMFVLVGWVGREGGWVDAQGLVAGALLGPAIGAPVAVIGPRLQALRSGLAAVGSITEFLGQETLSWGHASARGVVALEGVSHRYDGGRAALTDITLELPPRGLVALVGTSGSGKSTIVALLARFTDPSQGRVRLGGSDLREMPEDELYRRIAFVFQDTGLRRASITDNLTGGRALAHEEVMEATRAAAVHDEIMALPKGYDTVLGLDTDLSGGQRQRVCLARALLRHPDLLVLDEALSAVDAQTRRDLIGTLRAEASQRTVLLITHEMRMAKNADLILVLQEGRLAGQGTHDELLASCPAYTALLTDESSLSRS</sequence>
<dbReference type="SUPFAM" id="SSF90123">
    <property type="entry name" value="ABC transporter transmembrane region"/>
    <property type="match status" value="1"/>
</dbReference>
<keyword evidence="5 7" id="KW-1133">Transmembrane helix</keyword>
<evidence type="ECO:0000256" key="7">
    <source>
        <dbReference type="SAM" id="Phobius"/>
    </source>
</evidence>
<dbReference type="Pfam" id="PF00664">
    <property type="entry name" value="ABC_membrane"/>
    <property type="match status" value="1"/>
</dbReference>
<evidence type="ECO:0000256" key="2">
    <source>
        <dbReference type="ARBA" id="ARBA00022692"/>
    </source>
</evidence>
<dbReference type="RefSeq" id="WP_231485082.1">
    <property type="nucleotide sequence ID" value="NZ_BAAAZO010000002.1"/>
</dbReference>
<dbReference type="Pfam" id="PF00005">
    <property type="entry name" value="ABC_tran"/>
    <property type="match status" value="1"/>
</dbReference>
<accession>A0ABP6Z9I6</accession>
<feature type="domain" description="ABC transmembrane type-1" evidence="9">
    <location>
        <begin position="16"/>
        <end position="298"/>
    </location>
</feature>
<name>A0ABP6Z9I6_9ACTN</name>
<gene>
    <name evidence="10" type="ORF">GCM10022223_18280</name>
</gene>
<feature type="transmembrane region" description="Helical" evidence="7">
    <location>
        <begin position="149"/>
        <end position="169"/>
    </location>
</feature>
<feature type="transmembrane region" description="Helical" evidence="7">
    <location>
        <begin position="272"/>
        <end position="290"/>
    </location>
</feature>
<dbReference type="PANTHER" id="PTHR24221:SF654">
    <property type="entry name" value="ATP-BINDING CASSETTE SUB-FAMILY B MEMBER 6"/>
    <property type="match status" value="1"/>
</dbReference>
<keyword evidence="2 7" id="KW-0812">Transmembrane</keyword>
<dbReference type="InterPro" id="IPR027417">
    <property type="entry name" value="P-loop_NTPase"/>
</dbReference>
<keyword evidence="11" id="KW-1185">Reference proteome</keyword>